<evidence type="ECO:0000313" key="3">
    <source>
        <dbReference type="Proteomes" id="UP001459277"/>
    </source>
</evidence>
<feature type="compositionally biased region" description="Low complexity" evidence="1">
    <location>
        <begin position="40"/>
        <end position="52"/>
    </location>
</feature>
<keyword evidence="3" id="KW-1185">Reference proteome</keyword>
<evidence type="ECO:0000256" key="1">
    <source>
        <dbReference type="SAM" id="MobiDB-lite"/>
    </source>
</evidence>
<dbReference type="AlphaFoldDB" id="A0AAW2E590"/>
<protein>
    <recommendedName>
        <fullName evidence="4">Reverse transcriptase domain-containing protein</fullName>
    </recommendedName>
</protein>
<evidence type="ECO:0008006" key="4">
    <source>
        <dbReference type="Google" id="ProtNLM"/>
    </source>
</evidence>
<proteinExistence type="predicted"/>
<dbReference type="Proteomes" id="UP001459277">
    <property type="component" value="Unassembled WGS sequence"/>
</dbReference>
<dbReference type="PANTHER" id="PTHR46890">
    <property type="entry name" value="NON-LTR RETROLELEMENT REVERSE TRANSCRIPTASE-LIKE PROTEIN-RELATED"/>
    <property type="match status" value="1"/>
</dbReference>
<evidence type="ECO:0000313" key="2">
    <source>
        <dbReference type="EMBL" id="KAL0016933.1"/>
    </source>
</evidence>
<dbReference type="InterPro" id="IPR052343">
    <property type="entry name" value="Retrotransposon-Effector_Assoc"/>
</dbReference>
<comment type="caution">
    <text evidence="2">The sequence shown here is derived from an EMBL/GenBank/DDBJ whole genome shotgun (WGS) entry which is preliminary data.</text>
</comment>
<name>A0AAW2E590_9ROSI</name>
<feature type="region of interest" description="Disordered" evidence="1">
    <location>
        <begin position="39"/>
        <end position="58"/>
    </location>
</feature>
<reference evidence="2 3" key="1">
    <citation type="submission" date="2024-01" db="EMBL/GenBank/DDBJ databases">
        <title>A telomere-to-telomere, gap-free genome of sweet tea (Lithocarpus litseifolius).</title>
        <authorList>
            <person name="Zhou J."/>
        </authorList>
    </citation>
    <scope>NUCLEOTIDE SEQUENCE [LARGE SCALE GENOMIC DNA]</scope>
    <source>
        <strain evidence="2">Zhou-2022a</strain>
        <tissue evidence="2">Leaf</tissue>
    </source>
</reference>
<dbReference type="EMBL" id="JAZDWU010000001">
    <property type="protein sequence ID" value="KAL0016933.1"/>
    <property type="molecule type" value="Genomic_DNA"/>
</dbReference>
<gene>
    <name evidence="2" type="ORF">SO802_004002</name>
</gene>
<accession>A0AAW2E590</accession>
<dbReference type="PANTHER" id="PTHR46890:SF48">
    <property type="entry name" value="RNA-DIRECTED DNA POLYMERASE"/>
    <property type="match status" value="1"/>
</dbReference>
<sequence>MTGAIPGAVDGVGRLLDSGSEEESLPSLLLDVLEVERSSHPMSSSSTDTPSSHKNRIEGEDMNSKLITNLVMSCFAIKALHQMQLTKAPGPNGMSAIFYLKYWNIVGSDISNMALKTILPQIIMENQSAFTSDRLISDNVLVAFELMHYLNQKKKGKDSLMSIKLDMSKAFDRVEWDFIKKVMERLISPHPRSCPQQSDQWDFHLPGVPIITHLFFADNSLLFCKANTQESKNLVEILGKYEAASGQKVNTGKSSVFFSPNTTPESRGEILNILGPMQGTWHNKYLGLPSIIGKSKSQVFVEIKEKVGKKLAGWKEKLLCSSSANLHHELLPTSQKPL</sequence>
<organism evidence="2 3">
    <name type="scientific">Lithocarpus litseifolius</name>
    <dbReference type="NCBI Taxonomy" id="425828"/>
    <lineage>
        <taxon>Eukaryota</taxon>
        <taxon>Viridiplantae</taxon>
        <taxon>Streptophyta</taxon>
        <taxon>Embryophyta</taxon>
        <taxon>Tracheophyta</taxon>
        <taxon>Spermatophyta</taxon>
        <taxon>Magnoliopsida</taxon>
        <taxon>eudicotyledons</taxon>
        <taxon>Gunneridae</taxon>
        <taxon>Pentapetalae</taxon>
        <taxon>rosids</taxon>
        <taxon>fabids</taxon>
        <taxon>Fagales</taxon>
        <taxon>Fagaceae</taxon>
        <taxon>Lithocarpus</taxon>
    </lineage>
</organism>